<name>A0A6J7S0M5_9ZZZZ</name>
<feature type="transmembrane region" description="Helical" evidence="1">
    <location>
        <begin position="149"/>
        <end position="171"/>
    </location>
</feature>
<feature type="transmembrane region" description="Helical" evidence="1">
    <location>
        <begin position="217"/>
        <end position="235"/>
    </location>
</feature>
<feature type="transmembrane region" description="Helical" evidence="1">
    <location>
        <begin position="183"/>
        <end position="210"/>
    </location>
</feature>
<dbReference type="AlphaFoldDB" id="A0A6J7S0M5"/>
<proteinExistence type="predicted"/>
<accession>A0A6J7S0M5</accession>
<keyword evidence="1" id="KW-0812">Transmembrane</keyword>
<protein>
    <submittedName>
        <fullName evidence="2">Unannotated protein</fullName>
    </submittedName>
</protein>
<feature type="transmembrane region" description="Helical" evidence="1">
    <location>
        <begin position="270"/>
        <end position="290"/>
    </location>
</feature>
<reference evidence="2" key="1">
    <citation type="submission" date="2020-05" db="EMBL/GenBank/DDBJ databases">
        <authorList>
            <person name="Chiriac C."/>
            <person name="Salcher M."/>
            <person name="Ghai R."/>
            <person name="Kavagutti S V."/>
        </authorList>
    </citation>
    <scope>NUCLEOTIDE SEQUENCE</scope>
</reference>
<feature type="transmembrane region" description="Helical" evidence="1">
    <location>
        <begin position="29"/>
        <end position="49"/>
    </location>
</feature>
<keyword evidence="1" id="KW-0472">Membrane</keyword>
<feature type="transmembrane region" description="Helical" evidence="1">
    <location>
        <begin position="363"/>
        <end position="381"/>
    </location>
</feature>
<feature type="transmembrane region" description="Helical" evidence="1">
    <location>
        <begin position="334"/>
        <end position="351"/>
    </location>
</feature>
<keyword evidence="1" id="KW-1133">Transmembrane helix</keyword>
<evidence type="ECO:0000256" key="1">
    <source>
        <dbReference type="SAM" id="Phobius"/>
    </source>
</evidence>
<feature type="transmembrane region" description="Helical" evidence="1">
    <location>
        <begin position="100"/>
        <end position="119"/>
    </location>
</feature>
<organism evidence="2">
    <name type="scientific">freshwater metagenome</name>
    <dbReference type="NCBI Taxonomy" id="449393"/>
    <lineage>
        <taxon>unclassified sequences</taxon>
        <taxon>metagenomes</taxon>
        <taxon>ecological metagenomes</taxon>
    </lineage>
</organism>
<sequence length="574" mass="62425">MTSTEPPQKITTSNYGYSKWAKKITPKRVHWLSLVLAALILAWTARNQWFYLDEWSFLVDRSIRPTGDALNIFAGHNGHWSTFTVLGYRLLFKLFGVRTYAPYLVVLFAFHLTLCHFLWRLLLRVGTQAWTAVAAIAIFAVLGAGAENLLWAFQWQLFGPLLFGVGALLLIRTTGRTQRNDVIAAGLLVLAVATSGTAITATAVVAIALFLRRRFHALVFVIGPAALAYSAWFLLVGRNEPSNSYAETLSTNVQNIPAYVWRGLTDAVDLSTGLAGIGAIVIIGITIFAVRQAQPRQEPWPLVLASAAGGVLFLVLVAIARSDFGIFAVAWSSRYIYIVVALLLPLATLAFDHITLKRQLRPIILALLTVTLLVTQISALHSEAVKTASQEQLEKRRFLATAKLANKKTPFLVTNALDIFGITVSAEELITLLRNGDLPGNVNLSPSDFLDARLWTQIALGDVPMVEGPPPLITSFESVELTPDGPECVIASPKSPAPKITLRFPQPSSLSLQNPLGGTLVVTAKNEKGRASRPLVIPAGPQQVLSVAWPARALTITLPFSSPTRLCGVLPPPK</sequence>
<feature type="transmembrane region" description="Helical" evidence="1">
    <location>
        <begin position="302"/>
        <end position="322"/>
    </location>
</feature>
<feature type="transmembrane region" description="Helical" evidence="1">
    <location>
        <begin position="125"/>
        <end position="142"/>
    </location>
</feature>
<dbReference type="EMBL" id="CAFBPQ010000106">
    <property type="protein sequence ID" value="CAB5034178.1"/>
    <property type="molecule type" value="Genomic_DNA"/>
</dbReference>
<gene>
    <name evidence="2" type="ORF">UFOPK4121_01701</name>
</gene>
<evidence type="ECO:0000313" key="2">
    <source>
        <dbReference type="EMBL" id="CAB5034178.1"/>
    </source>
</evidence>